<comment type="caution">
    <text evidence="2">The sequence shown here is derived from an EMBL/GenBank/DDBJ whole genome shotgun (WGS) entry which is preliminary data.</text>
</comment>
<proteinExistence type="predicted"/>
<sequence>MEQSTLKNLRLLVPGIIIYIITQLFYSTLQKKEFSDFNMSDIGIPLISAVVLGAIYQISGLRYLVTNFSHKQIDINIKKKIINLYNGHLSNNQRQFLFDKNRLKQIFYKIIDNDTSLSIKKGNVFFNGLLWTSFADIFIILFLSAIIFFIYSIFGSYEKLEIRNYSIYLLVGSFLSLTAHILTSFNQIKLSNDQIEFIETHHINTIKTTIEQSLRENNVN</sequence>
<dbReference type="RefSeq" id="WP_169232184.1">
    <property type="nucleotide sequence ID" value="NZ_JABBGF010000003.1"/>
</dbReference>
<dbReference type="EMBL" id="JABBGF010000003">
    <property type="protein sequence ID" value="NML58851.1"/>
    <property type="molecule type" value="Genomic_DNA"/>
</dbReference>
<feature type="transmembrane region" description="Helical" evidence="1">
    <location>
        <begin position="9"/>
        <end position="26"/>
    </location>
</feature>
<gene>
    <name evidence="2" type="ORF">HHL20_16040</name>
</gene>
<keyword evidence="1" id="KW-0812">Transmembrane</keyword>
<evidence type="ECO:0000313" key="3">
    <source>
        <dbReference type="Proteomes" id="UP000552615"/>
    </source>
</evidence>
<reference evidence="2 3" key="1">
    <citation type="submission" date="2020-04" db="EMBL/GenBank/DDBJ databases">
        <title>Chryseobacterium sp. RJ-7-14 sp. nov., isolated from Jeju soil.</title>
        <authorList>
            <person name="Dahal R.H."/>
            <person name="Chaudhary D.K."/>
        </authorList>
    </citation>
    <scope>NUCLEOTIDE SEQUENCE [LARGE SCALE GENOMIC DNA]</scope>
    <source>
        <strain evidence="2 3">RJ-7-14</strain>
    </source>
</reference>
<dbReference type="AlphaFoldDB" id="A0A7Y0A8Y5"/>
<keyword evidence="1" id="KW-0472">Membrane</keyword>
<name>A0A7Y0A8Y5_9FLAO</name>
<keyword evidence="3" id="KW-1185">Reference proteome</keyword>
<dbReference type="Proteomes" id="UP000552615">
    <property type="component" value="Unassembled WGS sequence"/>
</dbReference>
<feature type="transmembrane region" description="Helical" evidence="1">
    <location>
        <begin position="46"/>
        <end position="65"/>
    </location>
</feature>
<keyword evidence="1" id="KW-1133">Transmembrane helix</keyword>
<evidence type="ECO:0000313" key="2">
    <source>
        <dbReference type="EMBL" id="NML58851.1"/>
    </source>
</evidence>
<accession>A0A7Y0A8Y5</accession>
<feature type="transmembrane region" description="Helical" evidence="1">
    <location>
        <begin position="129"/>
        <end position="153"/>
    </location>
</feature>
<feature type="transmembrane region" description="Helical" evidence="1">
    <location>
        <begin position="165"/>
        <end position="185"/>
    </location>
</feature>
<organism evidence="2 3">
    <name type="scientific">Chryseobacterium cheonjiense</name>
    <dbReference type="NCBI Taxonomy" id="2728845"/>
    <lineage>
        <taxon>Bacteria</taxon>
        <taxon>Pseudomonadati</taxon>
        <taxon>Bacteroidota</taxon>
        <taxon>Flavobacteriia</taxon>
        <taxon>Flavobacteriales</taxon>
        <taxon>Weeksellaceae</taxon>
        <taxon>Chryseobacterium group</taxon>
        <taxon>Chryseobacterium</taxon>
    </lineage>
</organism>
<protein>
    <submittedName>
        <fullName evidence="2">Uncharacterized protein</fullName>
    </submittedName>
</protein>
<evidence type="ECO:0000256" key="1">
    <source>
        <dbReference type="SAM" id="Phobius"/>
    </source>
</evidence>